<dbReference type="Pfam" id="PF07545">
    <property type="entry name" value="Vg_Tdu"/>
    <property type="match status" value="1"/>
</dbReference>
<dbReference type="GO" id="GO:0005634">
    <property type="term" value="C:nucleus"/>
    <property type="evidence" value="ECO:0007669"/>
    <property type="project" value="UniProtKB-SubCell"/>
</dbReference>
<dbReference type="AlphaFoldDB" id="A0A1S3WQM5"/>
<dbReference type="RefSeq" id="XP_016048635.1">
    <property type="nucleotide sequence ID" value="XM_016193149.2"/>
</dbReference>
<name>A0A1S3WQM5_ERIEU</name>
<dbReference type="InParanoid" id="A0A1S3WQM5"/>
<dbReference type="Proteomes" id="UP001652624">
    <property type="component" value="Chromosome X"/>
</dbReference>
<sequence length="240" mass="27041">MMEDMGDTTVQTQNPRKVEWNPRCVIFTYFQGDIGTVVDEHFSRALGKVKIPQNQSTPSETVILQNDSNMSANEWCFSPQWTNPQPETTSLANGATNYNLDGFNPMAPVQYPLPPTGDLSTQPNQLWQFSPFNSFSSPEPDYLPAFSAGPPVLEPQPEEKYEPFLNLLQQDRYVNFPQESASWENYNSAQVAGSTGLLVNLPPSSDHYKKIYFSPDRGPASTSLVYEKSYLPETSQDLFY</sequence>
<dbReference type="STRING" id="9365.ENSEEUP00000009630"/>
<reference evidence="7" key="1">
    <citation type="submission" date="2025-08" db="UniProtKB">
        <authorList>
            <consortium name="RefSeq"/>
        </authorList>
    </citation>
    <scope>IDENTIFICATION</scope>
</reference>
<proteinExistence type="inferred from homology"/>
<keyword evidence="6" id="KW-1185">Reference proteome</keyword>
<organism evidence="6 7">
    <name type="scientific">Erinaceus europaeus</name>
    <name type="common">Western European hedgehog</name>
    <dbReference type="NCBI Taxonomy" id="9365"/>
    <lineage>
        <taxon>Eukaryota</taxon>
        <taxon>Metazoa</taxon>
        <taxon>Chordata</taxon>
        <taxon>Craniata</taxon>
        <taxon>Vertebrata</taxon>
        <taxon>Euteleostomi</taxon>
        <taxon>Mammalia</taxon>
        <taxon>Eutheria</taxon>
        <taxon>Laurasiatheria</taxon>
        <taxon>Eulipotyphla</taxon>
        <taxon>Erinaceidae</taxon>
        <taxon>Erinaceinae</taxon>
        <taxon>Erinaceus</taxon>
    </lineage>
</organism>
<dbReference type="eggNOG" id="ENOG502S2FK">
    <property type="taxonomic scope" value="Eukaryota"/>
</dbReference>
<comment type="subcellular location">
    <subcellularLocation>
        <location evidence="1">Nucleus</location>
    </subcellularLocation>
</comment>
<evidence type="ECO:0000256" key="3">
    <source>
        <dbReference type="ARBA" id="ARBA00023163"/>
    </source>
</evidence>
<dbReference type="OrthoDB" id="10069705at2759"/>
<gene>
    <name evidence="7" type="primary">VGLL1</name>
</gene>
<evidence type="ECO:0000313" key="6">
    <source>
        <dbReference type="Proteomes" id="UP001652624"/>
    </source>
</evidence>
<dbReference type="GO" id="GO:0006355">
    <property type="term" value="P:regulation of DNA-templated transcription"/>
    <property type="evidence" value="ECO:0007669"/>
    <property type="project" value="InterPro"/>
</dbReference>
<dbReference type="PANTHER" id="PTHR15950">
    <property type="entry name" value="TRANSCRIPTION COFACTOR VESTIGIAL-LIKE PROTEIN"/>
    <property type="match status" value="1"/>
</dbReference>
<keyword evidence="4" id="KW-0539">Nucleus</keyword>
<evidence type="ECO:0000256" key="4">
    <source>
        <dbReference type="ARBA" id="ARBA00023242"/>
    </source>
</evidence>
<evidence type="ECO:0000313" key="7">
    <source>
        <dbReference type="RefSeq" id="XP_016048635.1"/>
    </source>
</evidence>
<evidence type="ECO:0000256" key="5">
    <source>
        <dbReference type="ARBA" id="ARBA00025784"/>
    </source>
</evidence>
<dbReference type="CTD" id="51442"/>
<keyword evidence="3" id="KW-0804">Transcription</keyword>
<evidence type="ECO:0000256" key="1">
    <source>
        <dbReference type="ARBA" id="ARBA00004123"/>
    </source>
</evidence>
<evidence type="ECO:0000256" key="2">
    <source>
        <dbReference type="ARBA" id="ARBA00023015"/>
    </source>
</evidence>
<comment type="similarity">
    <text evidence="5">Belongs to the vestigial family.</text>
</comment>
<keyword evidence="2" id="KW-0805">Transcription regulation</keyword>
<dbReference type="PANTHER" id="PTHR15950:SF20">
    <property type="entry name" value="TRANSCRIPTION COFACTOR VESTIGIAL-LIKE PROTEIN 1"/>
    <property type="match status" value="1"/>
</dbReference>
<dbReference type="InterPro" id="IPR011520">
    <property type="entry name" value="Vg_fam"/>
</dbReference>
<accession>A0A1S3WQM5</accession>
<dbReference type="GeneID" id="103123847"/>
<protein>
    <submittedName>
        <fullName evidence="7">Transcription cofactor vestigial-like protein 1</fullName>
    </submittedName>
</protein>
<dbReference type="FunCoup" id="A0A1S3WQM5">
    <property type="interactions" value="3"/>
</dbReference>